<dbReference type="Pfam" id="PF00440">
    <property type="entry name" value="TetR_N"/>
    <property type="match status" value="1"/>
</dbReference>
<sequence length="215" mass="24030">MAPRTRPDPAVTRDRLIQAGIRLFGEHGYKATTTRMLADAAGANIGSIAYHFDNKHGLYLAAARYIADQLRQRLALGEAGEPMVPEERDAALVKLRAITRRMVRTFAADDDCRQWLLLVMREQVHPSEAFEILQAQAFGVVQATLGSLIARLTDRPVDDRRVILETHTLVGQIVFFLVGREPLLRRLGMAAFDEATLADIEAVVDGHLRRYEGSR</sequence>
<dbReference type="PANTHER" id="PTHR30055:SF234">
    <property type="entry name" value="HTH-TYPE TRANSCRIPTIONAL REGULATOR BETI"/>
    <property type="match status" value="1"/>
</dbReference>
<protein>
    <submittedName>
        <fullName evidence="6">DUF1956 domain-containing protein</fullName>
    </submittedName>
</protein>
<comment type="caution">
    <text evidence="6">The sequence shown here is derived from an EMBL/GenBank/DDBJ whole genome shotgun (WGS) entry which is preliminary data.</text>
</comment>
<dbReference type="InterPro" id="IPR036271">
    <property type="entry name" value="Tet_transcr_reg_TetR-rel_C_sf"/>
</dbReference>
<dbReference type="Pfam" id="PF09209">
    <property type="entry name" value="CecR_C"/>
    <property type="match status" value="1"/>
</dbReference>
<keyword evidence="7" id="KW-1185">Reference proteome</keyword>
<keyword evidence="2 4" id="KW-0238">DNA-binding</keyword>
<evidence type="ECO:0000313" key="6">
    <source>
        <dbReference type="EMBL" id="RTQ97802.1"/>
    </source>
</evidence>
<feature type="DNA-binding region" description="H-T-H motif" evidence="4">
    <location>
        <begin position="33"/>
        <end position="52"/>
    </location>
</feature>
<dbReference type="InterPro" id="IPR009057">
    <property type="entry name" value="Homeodomain-like_sf"/>
</dbReference>
<dbReference type="Gene3D" id="1.10.357.10">
    <property type="entry name" value="Tetracycline Repressor, domain 2"/>
    <property type="match status" value="1"/>
</dbReference>
<dbReference type="PANTHER" id="PTHR30055">
    <property type="entry name" value="HTH-TYPE TRANSCRIPTIONAL REGULATOR RUTR"/>
    <property type="match status" value="1"/>
</dbReference>
<dbReference type="GO" id="GO:0003700">
    <property type="term" value="F:DNA-binding transcription factor activity"/>
    <property type="evidence" value="ECO:0007669"/>
    <property type="project" value="TreeGrafter"/>
</dbReference>
<dbReference type="SUPFAM" id="SSF46689">
    <property type="entry name" value="Homeodomain-like"/>
    <property type="match status" value="1"/>
</dbReference>
<dbReference type="InterPro" id="IPR015292">
    <property type="entry name" value="Tscrpt_reg_YbiH_C"/>
</dbReference>
<evidence type="ECO:0000313" key="7">
    <source>
        <dbReference type="Proteomes" id="UP000267400"/>
    </source>
</evidence>
<proteinExistence type="predicted"/>
<organism evidence="6 7">
    <name type="scientific">Halomonas nitroreducens</name>
    <dbReference type="NCBI Taxonomy" id="447425"/>
    <lineage>
        <taxon>Bacteria</taxon>
        <taxon>Pseudomonadati</taxon>
        <taxon>Pseudomonadota</taxon>
        <taxon>Gammaproteobacteria</taxon>
        <taxon>Oceanospirillales</taxon>
        <taxon>Halomonadaceae</taxon>
        <taxon>Halomonas</taxon>
    </lineage>
</organism>
<feature type="domain" description="HTH tetR-type" evidence="5">
    <location>
        <begin position="10"/>
        <end position="70"/>
    </location>
</feature>
<name>A0A3S0HPE5_9GAMM</name>
<keyword evidence="1" id="KW-0805">Transcription regulation</keyword>
<evidence type="ECO:0000256" key="1">
    <source>
        <dbReference type="ARBA" id="ARBA00023015"/>
    </source>
</evidence>
<accession>A0A3S0HPE5</accession>
<evidence type="ECO:0000256" key="2">
    <source>
        <dbReference type="ARBA" id="ARBA00023125"/>
    </source>
</evidence>
<gene>
    <name evidence="6" type="ORF">EKG36_19740</name>
</gene>
<dbReference type="EMBL" id="RXNS01000029">
    <property type="protein sequence ID" value="RTQ97802.1"/>
    <property type="molecule type" value="Genomic_DNA"/>
</dbReference>
<evidence type="ECO:0000256" key="3">
    <source>
        <dbReference type="ARBA" id="ARBA00023163"/>
    </source>
</evidence>
<dbReference type="RefSeq" id="WP_126486992.1">
    <property type="nucleotide sequence ID" value="NZ_RXNS01000029.1"/>
</dbReference>
<dbReference type="GO" id="GO:0000976">
    <property type="term" value="F:transcription cis-regulatory region binding"/>
    <property type="evidence" value="ECO:0007669"/>
    <property type="project" value="TreeGrafter"/>
</dbReference>
<dbReference type="SUPFAM" id="SSF48498">
    <property type="entry name" value="Tetracyclin repressor-like, C-terminal domain"/>
    <property type="match status" value="1"/>
</dbReference>
<evidence type="ECO:0000256" key="4">
    <source>
        <dbReference type="PROSITE-ProRule" id="PRU00335"/>
    </source>
</evidence>
<dbReference type="InterPro" id="IPR001647">
    <property type="entry name" value="HTH_TetR"/>
</dbReference>
<dbReference type="Proteomes" id="UP000267400">
    <property type="component" value="Unassembled WGS sequence"/>
</dbReference>
<dbReference type="InterPro" id="IPR050109">
    <property type="entry name" value="HTH-type_TetR-like_transc_reg"/>
</dbReference>
<evidence type="ECO:0000259" key="5">
    <source>
        <dbReference type="PROSITE" id="PS50977"/>
    </source>
</evidence>
<keyword evidence="3" id="KW-0804">Transcription</keyword>
<dbReference type="PROSITE" id="PS50977">
    <property type="entry name" value="HTH_TETR_2"/>
    <property type="match status" value="1"/>
</dbReference>
<dbReference type="Gene3D" id="1.10.10.60">
    <property type="entry name" value="Homeodomain-like"/>
    <property type="match status" value="1"/>
</dbReference>
<dbReference type="PRINTS" id="PR00455">
    <property type="entry name" value="HTHTETR"/>
</dbReference>
<dbReference type="OrthoDB" id="5705802at2"/>
<reference evidence="6 7" key="1">
    <citation type="submission" date="2018-12" db="EMBL/GenBank/DDBJ databases">
        <authorList>
            <person name="Yu L."/>
        </authorList>
    </citation>
    <scope>NUCLEOTIDE SEQUENCE [LARGE SCALE GENOMIC DNA]</scope>
    <source>
        <strain evidence="6 7">11S</strain>
    </source>
</reference>
<dbReference type="AlphaFoldDB" id="A0A3S0HPE5"/>